<gene>
    <name evidence="1" type="ORF">IM660_05840</name>
</gene>
<protein>
    <submittedName>
        <fullName evidence="1">Uncharacterized protein</fullName>
    </submittedName>
</protein>
<name>A0A7M1SW59_9MICO</name>
<dbReference type="EMBL" id="CP063169">
    <property type="protein sequence ID" value="QOR71788.1"/>
    <property type="molecule type" value="Genomic_DNA"/>
</dbReference>
<dbReference type="RefSeq" id="WP_193498442.1">
    <property type="nucleotide sequence ID" value="NZ_CP063169.1"/>
</dbReference>
<dbReference type="InterPro" id="IPR047681">
    <property type="entry name" value="PPA1309-like"/>
</dbReference>
<keyword evidence="2" id="KW-1185">Reference proteome</keyword>
<evidence type="ECO:0000313" key="2">
    <source>
        <dbReference type="Proteomes" id="UP000593758"/>
    </source>
</evidence>
<reference evidence="1 2" key="1">
    <citation type="submission" date="2020-10" db="EMBL/GenBank/DDBJ databases">
        <title>Haloactinobacterium sp. RN3S43, a bacterium isolated from saline soil.</title>
        <authorList>
            <person name="Sun J.-Q."/>
        </authorList>
    </citation>
    <scope>NUCLEOTIDE SEQUENCE [LARGE SCALE GENOMIC DNA]</scope>
    <source>
        <strain evidence="1 2">RN3S43</strain>
    </source>
</reference>
<accession>A0A7M1SW59</accession>
<sequence>MTSELSARTRSLAVATTEIERHVAGRGWDSEIAVFSLVRTSQILTTSPQLVHELPAGAGEDPEHLTSIEQDGLPEAGTLEDLLAQLAWPETVDGAAIVVERMVVPPEAEAQMPQDPDEGLAFLMAHPARQDVRIAVGVLRTGETWCALRSRANDSDDAVGGGPDAVPGLAQALSATLA</sequence>
<evidence type="ECO:0000313" key="1">
    <source>
        <dbReference type="EMBL" id="QOR71788.1"/>
    </source>
</evidence>
<dbReference type="Proteomes" id="UP000593758">
    <property type="component" value="Chromosome"/>
</dbReference>
<dbReference type="AlphaFoldDB" id="A0A7M1SW59"/>
<dbReference type="KEGG" id="halt:IM660_05840"/>
<organism evidence="1 2">
    <name type="scientific">Ruania alkalisoli</name>
    <dbReference type="NCBI Taxonomy" id="2779775"/>
    <lineage>
        <taxon>Bacteria</taxon>
        <taxon>Bacillati</taxon>
        <taxon>Actinomycetota</taxon>
        <taxon>Actinomycetes</taxon>
        <taxon>Micrococcales</taxon>
        <taxon>Ruaniaceae</taxon>
        <taxon>Ruania</taxon>
    </lineage>
</organism>
<dbReference type="NCBIfam" id="NF040618">
    <property type="entry name" value="PPA1309_fam"/>
    <property type="match status" value="1"/>
</dbReference>
<proteinExistence type="predicted"/>